<evidence type="ECO:0000256" key="2">
    <source>
        <dbReference type="ARBA" id="ARBA00023015"/>
    </source>
</evidence>
<dbReference type="KEGG" id="bcoh:BC6307_09425"/>
<evidence type="ECO:0000256" key="1">
    <source>
        <dbReference type="ARBA" id="ARBA00010641"/>
    </source>
</evidence>
<dbReference type="InterPro" id="IPR036388">
    <property type="entry name" value="WH-like_DNA-bd_sf"/>
</dbReference>
<dbReference type="Gene3D" id="1.10.1740.10">
    <property type="match status" value="1"/>
</dbReference>
<dbReference type="InterPro" id="IPR007627">
    <property type="entry name" value="RNA_pol_sigma70_r2"/>
</dbReference>
<dbReference type="GO" id="GO:0006352">
    <property type="term" value="P:DNA-templated transcription initiation"/>
    <property type="evidence" value="ECO:0007669"/>
    <property type="project" value="InterPro"/>
</dbReference>
<dbReference type="InterPro" id="IPR013324">
    <property type="entry name" value="RNA_pol_sigma_r3/r4-like"/>
</dbReference>
<dbReference type="PANTHER" id="PTHR43133">
    <property type="entry name" value="RNA POLYMERASE ECF-TYPE SIGMA FACTO"/>
    <property type="match status" value="1"/>
</dbReference>
<keyword evidence="5 6" id="KW-0804">Transcription</keyword>
<evidence type="ECO:0000259" key="7">
    <source>
        <dbReference type="Pfam" id="PF04542"/>
    </source>
</evidence>
<dbReference type="GO" id="GO:0006950">
    <property type="term" value="P:response to stress"/>
    <property type="evidence" value="ECO:0007669"/>
    <property type="project" value="UniProtKB-ARBA"/>
</dbReference>
<dbReference type="InterPro" id="IPR039425">
    <property type="entry name" value="RNA_pol_sigma-70-like"/>
</dbReference>
<evidence type="ECO:0000256" key="6">
    <source>
        <dbReference type="RuleBase" id="RU000716"/>
    </source>
</evidence>
<dbReference type="STRING" id="1314751.GCA_001591425_00899"/>
<dbReference type="InterPro" id="IPR014284">
    <property type="entry name" value="RNA_pol_sigma-70_dom"/>
</dbReference>
<dbReference type="SUPFAM" id="SSF88659">
    <property type="entry name" value="Sigma3 and sigma4 domains of RNA polymerase sigma factors"/>
    <property type="match status" value="1"/>
</dbReference>
<organism evidence="9 10">
    <name type="scientific">Sutcliffiella cohnii</name>
    <dbReference type="NCBI Taxonomy" id="33932"/>
    <lineage>
        <taxon>Bacteria</taxon>
        <taxon>Bacillati</taxon>
        <taxon>Bacillota</taxon>
        <taxon>Bacilli</taxon>
        <taxon>Bacillales</taxon>
        <taxon>Bacillaceae</taxon>
        <taxon>Sutcliffiella</taxon>
    </lineage>
</organism>
<dbReference type="CDD" id="cd06171">
    <property type="entry name" value="Sigma70_r4"/>
    <property type="match status" value="1"/>
</dbReference>
<name>A0A223KPN7_9BACI</name>
<keyword evidence="10" id="KW-1185">Reference proteome</keyword>
<dbReference type="PROSITE" id="PS01063">
    <property type="entry name" value="SIGMA70_ECF"/>
    <property type="match status" value="1"/>
</dbReference>
<feature type="domain" description="RNA polymerase sigma factor 70 region 4 type 2" evidence="8">
    <location>
        <begin position="108"/>
        <end position="159"/>
    </location>
</feature>
<evidence type="ECO:0000313" key="10">
    <source>
        <dbReference type="Proteomes" id="UP000215224"/>
    </source>
</evidence>
<evidence type="ECO:0000259" key="8">
    <source>
        <dbReference type="Pfam" id="PF08281"/>
    </source>
</evidence>
<keyword evidence="3 6" id="KW-0731">Sigma factor</keyword>
<sequence length="174" mass="20861">MLDAKKREVEEWYTLYSESIFKYIFMMTHDYQQAEDLTQETFVKVFVHYDSFHRNSSPKTWIYRIAHNVTVDAQRKKKPLLKVKEFFQSADPKPLPEEVVTIRESSVELFQLLQKLKSNYREVIVFRKVKGLSTKETAEILQWSESKVKMTLNRALTALEKEMEKEGYKYEKFI</sequence>
<dbReference type="SUPFAM" id="SSF88946">
    <property type="entry name" value="Sigma2 domain of RNA polymerase sigma factors"/>
    <property type="match status" value="1"/>
</dbReference>
<reference evidence="9 10" key="1">
    <citation type="submission" date="2016-12" db="EMBL/GenBank/DDBJ databases">
        <title>The whole genome sequencing and assembly of Bacillus cohnii DSM 6307T strain.</title>
        <authorList>
            <person name="Lee Y.-J."/>
            <person name="Yi H."/>
            <person name="Bahn Y.-S."/>
            <person name="Kim J.F."/>
            <person name="Lee D.-W."/>
        </authorList>
    </citation>
    <scope>NUCLEOTIDE SEQUENCE [LARGE SCALE GENOMIC DNA]</scope>
    <source>
        <strain evidence="9 10">DSM 6307</strain>
    </source>
</reference>
<comment type="similarity">
    <text evidence="1 6">Belongs to the sigma-70 factor family. ECF subfamily.</text>
</comment>
<accession>A0A223KPN7</accession>
<keyword evidence="2 6" id="KW-0805">Transcription regulation</keyword>
<protein>
    <recommendedName>
        <fullName evidence="6">RNA polymerase sigma factor</fullName>
    </recommendedName>
</protein>
<dbReference type="Pfam" id="PF08281">
    <property type="entry name" value="Sigma70_r4_2"/>
    <property type="match status" value="1"/>
</dbReference>
<dbReference type="InterPro" id="IPR013249">
    <property type="entry name" value="RNA_pol_sigma70_r4_t2"/>
</dbReference>
<dbReference type="InterPro" id="IPR000838">
    <property type="entry name" value="RNA_pol_sigma70_ECF_CS"/>
</dbReference>
<keyword evidence="4 6" id="KW-0238">DNA-binding</keyword>
<dbReference type="Proteomes" id="UP000215224">
    <property type="component" value="Chromosome"/>
</dbReference>
<dbReference type="Gene3D" id="1.10.10.10">
    <property type="entry name" value="Winged helix-like DNA-binding domain superfamily/Winged helix DNA-binding domain"/>
    <property type="match status" value="1"/>
</dbReference>
<dbReference type="EMBL" id="CP018866">
    <property type="protein sequence ID" value="AST91485.1"/>
    <property type="molecule type" value="Genomic_DNA"/>
</dbReference>
<feature type="domain" description="RNA polymerase sigma-70 region 2" evidence="7">
    <location>
        <begin position="13"/>
        <end position="78"/>
    </location>
</feature>
<evidence type="ECO:0000256" key="5">
    <source>
        <dbReference type="ARBA" id="ARBA00023163"/>
    </source>
</evidence>
<dbReference type="NCBIfam" id="TIGR02937">
    <property type="entry name" value="sigma70-ECF"/>
    <property type="match status" value="1"/>
</dbReference>
<gene>
    <name evidence="9" type="ORF">BC6307_09425</name>
</gene>
<dbReference type="GO" id="GO:0016987">
    <property type="term" value="F:sigma factor activity"/>
    <property type="evidence" value="ECO:0007669"/>
    <property type="project" value="UniProtKB-KW"/>
</dbReference>
<dbReference type="Pfam" id="PF04542">
    <property type="entry name" value="Sigma70_r2"/>
    <property type="match status" value="1"/>
</dbReference>
<dbReference type="AlphaFoldDB" id="A0A223KPN7"/>
<evidence type="ECO:0000256" key="3">
    <source>
        <dbReference type="ARBA" id="ARBA00023082"/>
    </source>
</evidence>
<evidence type="ECO:0000313" key="9">
    <source>
        <dbReference type="EMBL" id="AST91485.1"/>
    </source>
</evidence>
<dbReference type="PANTHER" id="PTHR43133:SF60">
    <property type="entry name" value="RNA POLYMERASE SIGMA FACTOR SIGV"/>
    <property type="match status" value="1"/>
</dbReference>
<dbReference type="RefSeq" id="WP_066412669.1">
    <property type="nucleotide sequence ID" value="NZ_CP018866.1"/>
</dbReference>
<evidence type="ECO:0000256" key="4">
    <source>
        <dbReference type="ARBA" id="ARBA00023125"/>
    </source>
</evidence>
<dbReference type="InterPro" id="IPR013325">
    <property type="entry name" value="RNA_pol_sigma_r2"/>
</dbReference>
<proteinExistence type="inferred from homology"/>
<dbReference type="GO" id="GO:0003677">
    <property type="term" value="F:DNA binding"/>
    <property type="evidence" value="ECO:0007669"/>
    <property type="project" value="UniProtKB-KW"/>
</dbReference>